<dbReference type="Gene3D" id="2.10.70.40">
    <property type="entry name" value="peptidoglycan hydrolase"/>
    <property type="match status" value="1"/>
</dbReference>
<sequence length="240" mass="24924">MFRSDPTLGSLPFDAAWRAVALPLPAAGEGGGFSALYRQTRQEVVDSIEKGFGASEMTLSPEGAWARQRGAEAVAATVGGDDASTPGTAQQAFLSQVEPYAREAAARLGVAPDLIAAHAALESGWGKRPLTQADGTNSHNLFGIKAGAGWQGEVVTALTTEHEAGADVKRSERFRAYPDWRGAFADYTQLLAGNPRFRGVLGAGNDAAAFAQALAKGGYATDPDYAGKLARVVASIRAGS</sequence>
<dbReference type="AlphaFoldDB" id="B9Z4U3"/>
<keyword evidence="4" id="KW-1185">Reference proteome</keyword>
<dbReference type="Proteomes" id="UP000003165">
    <property type="component" value="Unassembled WGS sequence"/>
</dbReference>
<dbReference type="Gene3D" id="1.10.530.10">
    <property type="match status" value="1"/>
</dbReference>
<dbReference type="GO" id="GO:0004040">
    <property type="term" value="F:amidase activity"/>
    <property type="evidence" value="ECO:0007669"/>
    <property type="project" value="InterPro"/>
</dbReference>
<organism evidence="3 4">
    <name type="scientific">Pseudogulbenkiania ferrooxidans 2002</name>
    <dbReference type="NCBI Taxonomy" id="279714"/>
    <lineage>
        <taxon>Bacteria</taxon>
        <taxon>Pseudomonadati</taxon>
        <taxon>Pseudomonadota</taxon>
        <taxon>Betaproteobacteria</taxon>
        <taxon>Neisseriales</taxon>
        <taxon>Chromobacteriaceae</taxon>
        <taxon>Pseudogulbenkiania</taxon>
    </lineage>
</organism>
<dbReference type="GO" id="GO:0071973">
    <property type="term" value="P:bacterial-type flagellum-dependent cell motility"/>
    <property type="evidence" value="ECO:0007669"/>
    <property type="project" value="TreeGrafter"/>
</dbReference>
<comment type="caution">
    <text evidence="3">The sequence shown here is derived from an EMBL/GenBank/DDBJ whole genome shotgun (WGS) entry which is preliminary data.</text>
</comment>
<accession>B9Z4U3</accession>
<evidence type="ECO:0000256" key="1">
    <source>
        <dbReference type="ARBA" id="ARBA00022801"/>
    </source>
</evidence>
<dbReference type="Pfam" id="PF01832">
    <property type="entry name" value="Glucosaminidase"/>
    <property type="match status" value="1"/>
</dbReference>
<dbReference type="EMBL" id="ACIS01000006">
    <property type="protein sequence ID" value="EEG08175.1"/>
    <property type="molecule type" value="Genomic_DNA"/>
</dbReference>
<keyword evidence="1" id="KW-0378">Hydrolase</keyword>
<dbReference type="RefSeq" id="WP_008954398.1">
    <property type="nucleotide sequence ID" value="NZ_ACIS01000006.1"/>
</dbReference>
<dbReference type="eggNOG" id="COG1705">
    <property type="taxonomic scope" value="Bacteria"/>
</dbReference>
<evidence type="ECO:0000313" key="3">
    <source>
        <dbReference type="EMBL" id="EEG08175.1"/>
    </source>
</evidence>
<dbReference type="InterPro" id="IPR002901">
    <property type="entry name" value="MGlyc_endo_b_GlcNAc-like_dom"/>
</dbReference>
<protein>
    <submittedName>
        <fullName evidence="3">Mannosyl-glycoprotein endo-beta-N-acetylglucosamidase</fullName>
    </submittedName>
</protein>
<feature type="domain" description="Mannosyl-glycoprotein endo-beta-N-acetylglucosamidase-like" evidence="2">
    <location>
        <begin position="81"/>
        <end position="237"/>
    </location>
</feature>
<dbReference type="SMART" id="SM00047">
    <property type="entry name" value="LYZ2"/>
    <property type="match status" value="1"/>
</dbReference>
<name>B9Z4U3_9NEIS</name>
<gene>
    <name evidence="3" type="ORF">FuraDRAFT_2378</name>
</gene>
<dbReference type="PANTHER" id="PTHR33308:SF9">
    <property type="entry name" value="PEPTIDOGLYCAN HYDROLASE FLGJ"/>
    <property type="match status" value="1"/>
</dbReference>
<reference evidence="3 4" key="1">
    <citation type="submission" date="2009-02" db="EMBL/GenBank/DDBJ databases">
        <title>Sequencing of the draft genome and assembly of Lutiella nitroferrum 2002.</title>
        <authorList>
            <consortium name="US DOE Joint Genome Institute (JGI-PGF)"/>
            <person name="Lucas S."/>
            <person name="Copeland A."/>
            <person name="Lapidus A."/>
            <person name="Glavina del Rio T."/>
            <person name="Tice H."/>
            <person name="Bruce D."/>
            <person name="Goodwin L."/>
            <person name="Pitluck S."/>
            <person name="Larimer F."/>
            <person name="Land M.L."/>
            <person name="Hauser L."/>
            <person name="Coates J.D."/>
        </authorList>
    </citation>
    <scope>NUCLEOTIDE SEQUENCE [LARGE SCALE GENOMIC DNA]</scope>
    <source>
        <strain evidence="3 4">2002</strain>
    </source>
</reference>
<dbReference type="InterPro" id="IPR051056">
    <property type="entry name" value="Glycosyl_Hydrolase_73"/>
</dbReference>
<evidence type="ECO:0000259" key="2">
    <source>
        <dbReference type="SMART" id="SM00047"/>
    </source>
</evidence>
<dbReference type="PANTHER" id="PTHR33308">
    <property type="entry name" value="PEPTIDOGLYCAN HYDROLASE FLGJ"/>
    <property type="match status" value="1"/>
</dbReference>
<evidence type="ECO:0000313" key="4">
    <source>
        <dbReference type="Proteomes" id="UP000003165"/>
    </source>
</evidence>
<proteinExistence type="predicted"/>